<proteinExistence type="predicted"/>
<comment type="caution">
    <text evidence="2">The sequence shown here is derived from an EMBL/GenBank/DDBJ whole genome shotgun (WGS) entry which is preliminary data.</text>
</comment>
<dbReference type="Proteomes" id="UP000252167">
    <property type="component" value="Unassembled WGS sequence"/>
</dbReference>
<evidence type="ECO:0000313" key="2">
    <source>
        <dbReference type="EMBL" id="RBM00143.1"/>
    </source>
</evidence>
<feature type="chain" id="PRO_5038346781" evidence="1">
    <location>
        <begin position="21"/>
        <end position="95"/>
    </location>
</feature>
<evidence type="ECO:0000256" key="1">
    <source>
        <dbReference type="SAM" id="SignalP"/>
    </source>
</evidence>
<evidence type="ECO:0000313" key="3">
    <source>
        <dbReference type="Proteomes" id="UP000252167"/>
    </source>
</evidence>
<feature type="signal peptide" evidence="1">
    <location>
        <begin position="1"/>
        <end position="20"/>
    </location>
</feature>
<keyword evidence="1" id="KW-0732">Signal</keyword>
<gene>
    <name evidence="2" type="ORF">C1H84_13550</name>
</gene>
<name>A0A365YDQ0_9MICC</name>
<keyword evidence="3" id="KW-1185">Reference proteome</keyword>
<organism evidence="2 3">
    <name type="scientific">Glutamicibacter soli</name>
    <dbReference type="NCBI Taxonomy" id="453836"/>
    <lineage>
        <taxon>Bacteria</taxon>
        <taxon>Bacillati</taxon>
        <taxon>Actinomycetota</taxon>
        <taxon>Actinomycetes</taxon>
        <taxon>Micrococcales</taxon>
        <taxon>Micrococcaceae</taxon>
        <taxon>Glutamicibacter</taxon>
    </lineage>
</organism>
<dbReference type="AlphaFoldDB" id="A0A365YDQ0"/>
<reference evidence="2 3" key="1">
    <citation type="submission" date="2018-01" db="EMBL/GenBank/DDBJ databases">
        <title>Glutamicibacter soli strain NHPC-3 Whole genome sequence and assembly.</title>
        <authorList>
            <person name="Choudhury P."/>
            <person name="Gupta D."/>
            <person name="Sengupta K."/>
            <person name="Jawed A."/>
            <person name="Sultana N."/>
            <person name="Saha P."/>
        </authorList>
    </citation>
    <scope>NUCLEOTIDE SEQUENCE [LARGE SCALE GENOMIC DNA]</scope>
    <source>
        <strain evidence="2 3">NHPC-3</strain>
    </source>
</reference>
<sequence length="95" mass="9930">MIQSMTGLMLILFCASEAEAVPRSGEATLRVPLSAAMDPDDTVLADDATVWTDEIEGWAMALAAPVTGANSRAPQSAAARVRRLIGLADGVVFRA</sequence>
<dbReference type="EMBL" id="POAF01000006">
    <property type="protein sequence ID" value="RBM00143.1"/>
    <property type="molecule type" value="Genomic_DNA"/>
</dbReference>
<protein>
    <submittedName>
        <fullName evidence="2">Uncharacterized protein</fullName>
    </submittedName>
</protein>
<accession>A0A365YDQ0</accession>